<dbReference type="SMART" id="SM00382">
    <property type="entry name" value="AAA"/>
    <property type="match status" value="1"/>
</dbReference>
<dbReference type="PROSITE" id="PS50893">
    <property type="entry name" value="ABC_TRANSPORTER_2"/>
    <property type="match status" value="1"/>
</dbReference>
<evidence type="ECO:0000313" key="5">
    <source>
        <dbReference type="EMBL" id="AYD46534.1"/>
    </source>
</evidence>
<sequence length="255" mass="28231">MEPIISIRELIKSFGTKEVLKNINLDVFPGQVLGYIGPNGAGKSTTVKILCGLINDFEGTVTIKNMDMKEDPINAKKIIGYVPESAELYDVLTPMEFLSFMGNLYEMDETICNNRIIKLLTAFGLEDNINQRMESFSKGMRQKVLIASGILHNPDIIILDEPLSGLDANSVIVIKDLISRLAKEGKTIFYCSHMMDIVEKVSDRIILINNGNIIADGSIGELRAQQGEQSLEQIFSHLTNINTDGASNDLMNAFN</sequence>
<dbReference type="SUPFAM" id="SSF52540">
    <property type="entry name" value="P-loop containing nucleoside triphosphate hydrolases"/>
    <property type="match status" value="1"/>
</dbReference>
<dbReference type="InterPro" id="IPR051782">
    <property type="entry name" value="ABC_Transporter_VariousFunc"/>
</dbReference>
<evidence type="ECO:0000313" key="6">
    <source>
        <dbReference type="Proteomes" id="UP000266118"/>
    </source>
</evidence>
<organism evidence="5 6">
    <name type="scientific">Arachidicoccus soli</name>
    <dbReference type="NCBI Taxonomy" id="2341117"/>
    <lineage>
        <taxon>Bacteria</taxon>
        <taxon>Pseudomonadati</taxon>
        <taxon>Bacteroidota</taxon>
        <taxon>Chitinophagia</taxon>
        <taxon>Chitinophagales</taxon>
        <taxon>Chitinophagaceae</taxon>
        <taxon>Arachidicoccus</taxon>
    </lineage>
</organism>
<evidence type="ECO:0000256" key="1">
    <source>
        <dbReference type="ARBA" id="ARBA00022448"/>
    </source>
</evidence>
<dbReference type="GO" id="GO:0016887">
    <property type="term" value="F:ATP hydrolysis activity"/>
    <property type="evidence" value="ECO:0007669"/>
    <property type="project" value="InterPro"/>
</dbReference>
<gene>
    <name evidence="5" type="ORF">D6B99_02215</name>
</gene>
<keyword evidence="6" id="KW-1185">Reference proteome</keyword>
<protein>
    <submittedName>
        <fullName evidence="5">ABC transporter ATP-binding protein</fullName>
    </submittedName>
</protein>
<reference evidence="5 6" key="1">
    <citation type="submission" date="2018-09" db="EMBL/GenBank/DDBJ databases">
        <title>Arachidicoccus sp. nov., a bacterium isolated from soil.</title>
        <authorList>
            <person name="Weon H.-Y."/>
            <person name="Kwon S.-W."/>
            <person name="Lee S.A."/>
        </authorList>
    </citation>
    <scope>NUCLEOTIDE SEQUENCE [LARGE SCALE GENOMIC DNA]</scope>
    <source>
        <strain evidence="5 6">KIS59-12</strain>
    </source>
</reference>
<dbReference type="InterPro" id="IPR003593">
    <property type="entry name" value="AAA+_ATPase"/>
</dbReference>
<evidence type="ECO:0000259" key="4">
    <source>
        <dbReference type="PROSITE" id="PS50893"/>
    </source>
</evidence>
<dbReference type="OrthoDB" id="9785229at2"/>
<feature type="domain" description="ABC transporter" evidence="4">
    <location>
        <begin position="5"/>
        <end position="235"/>
    </location>
</feature>
<evidence type="ECO:0000256" key="3">
    <source>
        <dbReference type="ARBA" id="ARBA00022840"/>
    </source>
</evidence>
<dbReference type="PROSITE" id="PS00211">
    <property type="entry name" value="ABC_TRANSPORTER_1"/>
    <property type="match status" value="1"/>
</dbReference>
<accession>A0A386HMF4</accession>
<dbReference type="Pfam" id="PF00005">
    <property type="entry name" value="ABC_tran"/>
    <property type="match status" value="1"/>
</dbReference>
<dbReference type="PANTHER" id="PTHR42939">
    <property type="entry name" value="ABC TRANSPORTER ATP-BINDING PROTEIN ALBC-RELATED"/>
    <property type="match status" value="1"/>
</dbReference>
<keyword evidence="2" id="KW-0547">Nucleotide-binding</keyword>
<keyword evidence="3 5" id="KW-0067">ATP-binding</keyword>
<evidence type="ECO:0000256" key="2">
    <source>
        <dbReference type="ARBA" id="ARBA00022741"/>
    </source>
</evidence>
<name>A0A386HMF4_9BACT</name>
<dbReference type="Proteomes" id="UP000266118">
    <property type="component" value="Chromosome"/>
</dbReference>
<keyword evidence="1" id="KW-0813">Transport</keyword>
<dbReference type="CDD" id="cd03230">
    <property type="entry name" value="ABC_DR_subfamily_A"/>
    <property type="match status" value="1"/>
</dbReference>
<dbReference type="PANTHER" id="PTHR42939:SF1">
    <property type="entry name" value="ABC TRANSPORTER ATP-BINDING PROTEIN ALBC-RELATED"/>
    <property type="match status" value="1"/>
</dbReference>
<dbReference type="InterPro" id="IPR003439">
    <property type="entry name" value="ABC_transporter-like_ATP-bd"/>
</dbReference>
<dbReference type="AlphaFoldDB" id="A0A386HMF4"/>
<dbReference type="RefSeq" id="WP_119984659.1">
    <property type="nucleotide sequence ID" value="NZ_CP032489.1"/>
</dbReference>
<dbReference type="InterPro" id="IPR017871">
    <property type="entry name" value="ABC_transporter-like_CS"/>
</dbReference>
<dbReference type="EMBL" id="CP032489">
    <property type="protein sequence ID" value="AYD46534.1"/>
    <property type="molecule type" value="Genomic_DNA"/>
</dbReference>
<dbReference type="InterPro" id="IPR027417">
    <property type="entry name" value="P-loop_NTPase"/>
</dbReference>
<dbReference type="GO" id="GO:0005524">
    <property type="term" value="F:ATP binding"/>
    <property type="evidence" value="ECO:0007669"/>
    <property type="project" value="UniProtKB-KW"/>
</dbReference>
<dbReference type="Gene3D" id="3.40.50.300">
    <property type="entry name" value="P-loop containing nucleotide triphosphate hydrolases"/>
    <property type="match status" value="1"/>
</dbReference>
<proteinExistence type="predicted"/>
<dbReference type="KEGG" id="ark:D6B99_02215"/>